<evidence type="ECO:0000259" key="6">
    <source>
        <dbReference type="Pfam" id="PF01323"/>
    </source>
</evidence>
<dbReference type="InterPro" id="IPR051924">
    <property type="entry name" value="GST_Kappa/NadH"/>
</dbReference>
<dbReference type="Gene3D" id="3.40.30.10">
    <property type="entry name" value="Glutaredoxin"/>
    <property type="match status" value="1"/>
</dbReference>
<dbReference type="OrthoDB" id="4664297at2759"/>
<comment type="catalytic activity">
    <reaction evidence="3 4">
        <text>RX + glutathione = an S-substituted glutathione + a halide anion + H(+)</text>
        <dbReference type="Rhea" id="RHEA:16437"/>
        <dbReference type="ChEBI" id="CHEBI:15378"/>
        <dbReference type="ChEBI" id="CHEBI:16042"/>
        <dbReference type="ChEBI" id="CHEBI:17792"/>
        <dbReference type="ChEBI" id="CHEBI:57925"/>
        <dbReference type="ChEBI" id="CHEBI:90779"/>
        <dbReference type="EC" id="2.5.1.18"/>
    </reaction>
</comment>
<feature type="active site" description="Nucleophile" evidence="5">
    <location>
        <position position="14"/>
    </location>
</feature>
<proteinExistence type="inferred from homology"/>
<keyword evidence="2 4" id="KW-0808">Transferase</keyword>
<accession>A0A1L9SBT0</accession>
<comment type="similarity">
    <text evidence="1 4">Belongs to the GST superfamily. Kappa family.</text>
</comment>
<dbReference type="GeneID" id="34610074"/>
<name>A0A1L9SBT0_9EURO</name>
<feature type="domain" description="DSBA-like thioredoxin" evidence="6">
    <location>
        <begin position="6"/>
        <end position="206"/>
    </location>
</feature>
<dbReference type="InterPro" id="IPR014440">
    <property type="entry name" value="HCCAis_GSTk"/>
</dbReference>
<gene>
    <name evidence="7" type="ORF">ASPZODRAFT_134712</name>
</gene>
<evidence type="ECO:0000256" key="1">
    <source>
        <dbReference type="ARBA" id="ARBA00006494"/>
    </source>
</evidence>
<keyword evidence="8" id="KW-1185">Reference proteome</keyword>
<dbReference type="Pfam" id="PF01323">
    <property type="entry name" value="DSBA"/>
    <property type="match status" value="1"/>
</dbReference>
<reference evidence="8" key="1">
    <citation type="journal article" date="2017" name="Genome Biol.">
        <title>Comparative genomics reveals high biological diversity and specific adaptations in the industrially and medically important fungal genus Aspergillus.</title>
        <authorList>
            <person name="de Vries R.P."/>
            <person name="Riley R."/>
            <person name="Wiebenga A."/>
            <person name="Aguilar-Osorio G."/>
            <person name="Amillis S."/>
            <person name="Uchima C.A."/>
            <person name="Anderluh G."/>
            <person name="Asadollahi M."/>
            <person name="Askin M."/>
            <person name="Barry K."/>
            <person name="Battaglia E."/>
            <person name="Bayram O."/>
            <person name="Benocci T."/>
            <person name="Braus-Stromeyer S.A."/>
            <person name="Caldana C."/>
            <person name="Canovas D."/>
            <person name="Cerqueira G.C."/>
            <person name="Chen F."/>
            <person name="Chen W."/>
            <person name="Choi C."/>
            <person name="Clum A."/>
            <person name="Dos Santos R.A."/>
            <person name="Damasio A.R."/>
            <person name="Diallinas G."/>
            <person name="Emri T."/>
            <person name="Fekete E."/>
            <person name="Flipphi M."/>
            <person name="Freyberg S."/>
            <person name="Gallo A."/>
            <person name="Gournas C."/>
            <person name="Habgood R."/>
            <person name="Hainaut M."/>
            <person name="Harispe M.L."/>
            <person name="Henrissat B."/>
            <person name="Hilden K.S."/>
            <person name="Hope R."/>
            <person name="Hossain A."/>
            <person name="Karabika E."/>
            <person name="Karaffa L."/>
            <person name="Karanyi Z."/>
            <person name="Krasevec N."/>
            <person name="Kuo A."/>
            <person name="Kusch H."/>
            <person name="LaButti K."/>
            <person name="Lagendijk E.L."/>
            <person name="Lapidus A."/>
            <person name="Levasseur A."/>
            <person name="Lindquist E."/>
            <person name="Lipzen A."/>
            <person name="Logrieco A.F."/>
            <person name="MacCabe A."/>
            <person name="Maekelae M.R."/>
            <person name="Malavazi I."/>
            <person name="Melin P."/>
            <person name="Meyer V."/>
            <person name="Mielnichuk N."/>
            <person name="Miskei M."/>
            <person name="Molnar A.P."/>
            <person name="Mule G."/>
            <person name="Ngan C.Y."/>
            <person name="Orejas M."/>
            <person name="Orosz E."/>
            <person name="Ouedraogo J.P."/>
            <person name="Overkamp K.M."/>
            <person name="Park H.-S."/>
            <person name="Perrone G."/>
            <person name="Piumi F."/>
            <person name="Punt P.J."/>
            <person name="Ram A.F."/>
            <person name="Ramon A."/>
            <person name="Rauscher S."/>
            <person name="Record E."/>
            <person name="Riano-Pachon D.M."/>
            <person name="Robert V."/>
            <person name="Roehrig J."/>
            <person name="Ruller R."/>
            <person name="Salamov A."/>
            <person name="Salih N.S."/>
            <person name="Samson R.A."/>
            <person name="Sandor E."/>
            <person name="Sanguinetti M."/>
            <person name="Schuetze T."/>
            <person name="Sepcic K."/>
            <person name="Shelest E."/>
            <person name="Sherlock G."/>
            <person name="Sophianopoulou V."/>
            <person name="Squina F.M."/>
            <person name="Sun H."/>
            <person name="Susca A."/>
            <person name="Todd R.B."/>
            <person name="Tsang A."/>
            <person name="Unkles S.E."/>
            <person name="van de Wiele N."/>
            <person name="van Rossen-Uffink D."/>
            <person name="Oliveira J.V."/>
            <person name="Vesth T.C."/>
            <person name="Visser J."/>
            <person name="Yu J.-H."/>
            <person name="Zhou M."/>
            <person name="Andersen M.R."/>
            <person name="Archer D.B."/>
            <person name="Baker S.E."/>
            <person name="Benoit I."/>
            <person name="Brakhage A.A."/>
            <person name="Braus G.H."/>
            <person name="Fischer R."/>
            <person name="Frisvad J.C."/>
            <person name="Goldman G.H."/>
            <person name="Houbraken J."/>
            <person name="Oakley B."/>
            <person name="Pocsi I."/>
            <person name="Scazzocchio C."/>
            <person name="Seiboth B."/>
            <person name="vanKuyk P.A."/>
            <person name="Wortman J."/>
            <person name="Dyer P.S."/>
            <person name="Grigoriev I.V."/>
        </authorList>
    </citation>
    <scope>NUCLEOTIDE SEQUENCE [LARGE SCALE GENOMIC DNA]</scope>
    <source>
        <strain evidence="8">CBS 506.65</strain>
    </source>
</reference>
<evidence type="ECO:0000313" key="8">
    <source>
        <dbReference type="Proteomes" id="UP000184188"/>
    </source>
</evidence>
<evidence type="ECO:0000256" key="5">
    <source>
        <dbReference type="PIRSR" id="PIRSR006386-1"/>
    </source>
</evidence>
<evidence type="ECO:0000256" key="3">
    <source>
        <dbReference type="ARBA" id="ARBA00047960"/>
    </source>
</evidence>
<evidence type="ECO:0000313" key="7">
    <source>
        <dbReference type="EMBL" id="OJJ44631.1"/>
    </source>
</evidence>
<dbReference type="STRING" id="1073090.A0A1L9SBT0"/>
<dbReference type="InterPro" id="IPR001853">
    <property type="entry name" value="DSBA-like_thioredoxin_dom"/>
</dbReference>
<evidence type="ECO:0000256" key="2">
    <source>
        <dbReference type="ARBA" id="ARBA00022679"/>
    </source>
</evidence>
<dbReference type="FunFam" id="3.40.30.10:FF:000096">
    <property type="entry name" value="Glutathione S-transferase kappa"/>
    <property type="match status" value="1"/>
</dbReference>
<dbReference type="SUPFAM" id="SSF52833">
    <property type="entry name" value="Thioredoxin-like"/>
    <property type="match status" value="1"/>
</dbReference>
<dbReference type="Proteomes" id="UP000184188">
    <property type="component" value="Unassembled WGS sequence"/>
</dbReference>
<dbReference type="GO" id="GO:0005739">
    <property type="term" value="C:mitochondrion"/>
    <property type="evidence" value="ECO:0007669"/>
    <property type="project" value="TreeGrafter"/>
</dbReference>
<dbReference type="GO" id="GO:0005777">
    <property type="term" value="C:peroxisome"/>
    <property type="evidence" value="ECO:0007669"/>
    <property type="project" value="TreeGrafter"/>
</dbReference>
<dbReference type="PANTHER" id="PTHR42943:SF2">
    <property type="entry name" value="GLUTATHIONE S-TRANSFERASE KAPPA 1"/>
    <property type="match status" value="1"/>
</dbReference>
<dbReference type="GO" id="GO:0004364">
    <property type="term" value="F:glutathione transferase activity"/>
    <property type="evidence" value="ECO:0007669"/>
    <property type="project" value="UniProtKB-UniRule"/>
</dbReference>
<dbReference type="InterPro" id="IPR036249">
    <property type="entry name" value="Thioredoxin-like_sf"/>
</dbReference>
<dbReference type="AlphaFoldDB" id="A0A1L9SBT0"/>
<dbReference type="VEuPathDB" id="FungiDB:ASPZODRAFT_134712"/>
<dbReference type="GO" id="GO:0004602">
    <property type="term" value="F:glutathione peroxidase activity"/>
    <property type="evidence" value="ECO:0007669"/>
    <property type="project" value="TreeGrafter"/>
</dbReference>
<dbReference type="GO" id="GO:0006749">
    <property type="term" value="P:glutathione metabolic process"/>
    <property type="evidence" value="ECO:0007669"/>
    <property type="project" value="TreeGrafter"/>
</dbReference>
<dbReference type="RefSeq" id="XP_022579141.1">
    <property type="nucleotide sequence ID" value="XM_022723609.1"/>
</dbReference>
<dbReference type="EC" id="2.5.1.18" evidence="4"/>
<organism evidence="7 8">
    <name type="scientific">Penicilliopsis zonata CBS 506.65</name>
    <dbReference type="NCBI Taxonomy" id="1073090"/>
    <lineage>
        <taxon>Eukaryota</taxon>
        <taxon>Fungi</taxon>
        <taxon>Dikarya</taxon>
        <taxon>Ascomycota</taxon>
        <taxon>Pezizomycotina</taxon>
        <taxon>Eurotiomycetes</taxon>
        <taxon>Eurotiomycetidae</taxon>
        <taxon>Eurotiales</taxon>
        <taxon>Aspergillaceae</taxon>
        <taxon>Penicilliopsis</taxon>
    </lineage>
</organism>
<dbReference type="PANTHER" id="PTHR42943">
    <property type="entry name" value="GLUTATHIONE S-TRANSFERASE KAPPA"/>
    <property type="match status" value="1"/>
</dbReference>
<protein>
    <recommendedName>
        <fullName evidence="4">Glutathione S-transferase kappa</fullName>
        <ecNumber evidence="4">2.5.1.18</ecNumber>
    </recommendedName>
</protein>
<evidence type="ECO:0000256" key="4">
    <source>
        <dbReference type="PIRNR" id="PIRNR006386"/>
    </source>
</evidence>
<dbReference type="EMBL" id="KV878347">
    <property type="protein sequence ID" value="OJJ44631.1"/>
    <property type="molecule type" value="Genomic_DNA"/>
</dbReference>
<dbReference type="PIRSF" id="PIRSF006386">
    <property type="entry name" value="HCCAis_GSTk"/>
    <property type="match status" value="1"/>
</dbReference>
<sequence length="220" mass="24656">MATRKITLYLDIVSPFAYIAFHVLRKSAAFSRCDITYVPIFLGGLMNMCSNTPPIQVKNKASWINKERIRWAKRCSVPIAEKTPDGFPTPTLSVQRALCAVSKRHPAHFAQTIEELYQSYWVEGNARIGQPEGFLPVLEKVLGTEVAHEVLKASNQQDTKNLLSANTGQAFKAGAFGLPWFECTNSHGETECFWGIDRLSHVADFLGLEQSWDKGFKAMM</sequence>